<feature type="transmembrane region" description="Helical" evidence="1">
    <location>
        <begin position="109"/>
        <end position="128"/>
    </location>
</feature>
<reference evidence="2" key="1">
    <citation type="submission" date="2006-05" db="EMBL/GenBank/DDBJ databases">
        <title>Annotation of the draft genome assembly of Desulfuromonas acetoxidans DSM 684.</title>
        <authorList>
            <consortium name="US DOE Joint Genome Institute (JGI-ORNL)"/>
            <person name="Larimer F."/>
            <person name="Land M."/>
            <person name="Hauser L."/>
        </authorList>
    </citation>
    <scope>NUCLEOTIDE SEQUENCE [LARGE SCALE GENOMIC DNA]</scope>
    <source>
        <strain evidence="2">DSM 684</strain>
    </source>
</reference>
<gene>
    <name evidence="2" type="ORF">Dace_1654</name>
</gene>
<dbReference type="AlphaFoldDB" id="Q1K118"/>
<feature type="transmembrane region" description="Helical" evidence="1">
    <location>
        <begin position="69"/>
        <end position="89"/>
    </location>
</feature>
<keyword evidence="1" id="KW-1133">Transmembrane helix</keyword>
<comment type="caution">
    <text evidence="2">The sequence shown here is derived from an EMBL/GenBank/DDBJ whole genome shotgun (WGS) entry which is preliminary data.</text>
</comment>
<keyword evidence="3" id="KW-1185">Reference proteome</keyword>
<reference evidence="2" key="2">
    <citation type="submission" date="2006-05" db="EMBL/GenBank/DDBJ databases">
        <title>Sequencing of the draft genome and assembly of Desulfuromonas acetoxidans DSM 684.</title>
        <authorList>
            <consortium name="US DOE Joint Genome Institute (JGI-PGF)"/>
            <person name="Copeland A."/>
            <person name="Lucas S."/>
            <person name="Lapidus A."/>
            <person name="Barry K."/>
            <person name="Detter J.C."/>
            <person name="Glavina del Rio T."/>
            <person name="Hammon N."/>
            <person name="Israni S."/>
            <person name="Dalin E."/>
            <person name="Tice H."/>
            <person name="Bruce D."/>
            <person name="Pitluck S."/>
            <person name="Richardson P."/>
        </authorList>
    </citation>
    <scope>NUCLEOTIDE SEQUENCE [LARGE SCALE GENOMIC DNA]</scope>
    <source>
        <strain evidence="2">DSM 684</strain>
    </source>
</reference>
<evidence type="ECO:0000313" key="3">
    <source>
        <dbReference type="Proteomes" id="UP000005695"/>
    </source>
</evidence>
<dbReference type="EMBL" id="AAEW02000006">
    <property type="protein sequence ID" value="EAT16190.1"/>
    <property type="molecule type" value="Genomic_DNA"/>
</dbReference>
<evidence type="ECO:0000256" key="1">
    <source>
        <dbReference type="SAM" id="Phobius"/>
    </source>
</evidence>
<name>Q1K118_DESA6</name>
<evidence type="ECO:0000313" key="2">
    <source>
        <dbReference type="EMBL" id="EAT16190.1"/>
    </source>
</evidence>
<sequence>MLILRSTLIWLLFVVVAFGNGLLRQQWLEIWLPVSVVLPVSGLLLCCWIALLCFILFPWVSQRQPGRYWAVGWGWMLLTFAFEVGFGHWGLGRSWDDLIQVLAFWKGDFFFVVLLVSLVLPRLCAYFYRLD</sequence>
<dbReference type="Proteomes" id="UP000005695">
    <property type="component" value="Unassembled WGS sequence"/>
</dbReference>
<proteinExistence type="predicted"/>
<organism evidence="2 3">
    <name type="scientific">Desulfuromonas acetoxidans (strain DSM 684 / 11070)</name>
    <dbReference type="NCBI Taxonomy" id="281689"/>
    <lineage>
        <taxon>Bacteria</taxon>
        <taxon>Pseudomonadati</taxon>
        <taxon>Thermodesulfobacteriota</taxon>
        <taxon>Desulfuromonadia</taxon>
        <taxon>Desulfuromonadales</taxon>
        <taxon>Desulfuromonadaceae</taxon>
        <taxon>Desulfuromonas</taxon>
    </lineage>
</organism>
<keyword evidence="1" id="KW-0472">Membrane</keyword>
<accession>Q1K118</accession>
<protein>
    <submittedName>
        <fullName evidence="2">Uncharacterized protein</fullName>
    </submittedName>
</protein>
<keyword evidence="1" id="KW-0812">Transmembrane</keyword>
<feature type="transmembrane region" description="Helical" evidence="1">
    <location>
        <begin position="34"/>
        <end position="57"/>
    </location>
</feature>